<dbReference type="SUPFAM" id="SSF100950">
    <property type="entry name" value="NagB/RpiA/CoA transferase-like"/>
    <property type="match status" value="1"/>
</dbReference>
<reference evidence="2 3" key="1">
    <citation type="journal article" date="2014" name="Appl. Environ. Microbiol.">
        <title>Genomic encyclopedia of type strains of the genus Bifidobacterium.</title>
        <authorList>
            <person name="Milani C."/>
            <person name="Lugli G.A."/>
            <person name="Duranti S."/>
            <person name="Turroni F."/>
            <person name="Bottacini F."/>
            <person name="Mangifesta M."/>
            <person name="Sanchez B."/>
            <person name="Viappiani A."/>
            <person name="Mancabelli L."/>
            <person name="Taminiau B."/>
            <person name="Delcenserie V."/>
            <person name="Barrangou R."/>
            <person name="Margolles A."/>
            <person name="van Sinderen D."/>
            <person name="Ventura M."/>
        </authorList>
    </citation>
    <scope>NUCLEOTIDE SEQUENCE [LARGE SCALE GENOMIC DNA]</scope>
    <source>
        <strain evidence="2 3">DSM 19703</strain>
    </source>
</reference>
<comment type="caution">
    <text evidence="2">The sequence shown here is derived from an EMBL/GenBank/DDBJ whole genome shotgun (WGS) entry which is preliminary data.</text>
</comment>
<dbReference type="RefSeq" id="WP_044087664.1">
    <property type="nucleotide sequence ID" value="NZ_ATLK01000002.1"/>
</dbReference>
<dbReference type="EMBL" id="ATLK01000002">
    <property type="protein sequence ID" value="KFF30479.1"/>
    <property type="molecule type" value="Genomic_DNA"/>
</dbReference>
<dbReference type="PANTHER" id="PTHR43682:SF1">
    <property type="entry name" value="LACTATE UTILIZATION PROTEIN C"/>
    <property type="match status" value="1"/>
</dbReference>
<evidence type="ECO:0000259" key="1">
    <source>
        <dbReference type="Pfam" id="PF02589"/>
    </source>
</evidence>
<protein>
    <submittedName>
        <fullName evidence="2">YkgG family protein</fullName>
    </submittedName>
</protein>
<evidence type="ECO:0000313" key="3">
    <source>
        <dbReference type="Proteomes" id="UP000028730"/>
    </source>
</evidence>
<keyword evidence="3" id="KW-1185">Reference proteome</keyword>
<name>A0A086BNG5_9BIFI</name>
<dbReference type="Proteomes" id="UP000028730">
    <property type="component" value="Unassembled WGS sequence"/>
</dbReference>
<accession>A0A086BNG5</accession>
<gene>
    <name evidence="2" type="ORF">BBOMB_1327</name>
</gene>
<evidence type="ECO:0000313" key="2">
    <source>
        <dbReference type="EMBL" id="KFF30479.1"/>
    </source>
</evidence>
<sequence length="233" mass="25905">MTDREAFLDYLAQKSGRPRHQLQNHPLEPINDLPESNMSGHSQDELLEIARRNAPAVHVDFQTCTTTNLTDTLDTFVKRNSDGRLMLPTNDDEFAAFGLESWRDGLDPKPTYWLPDADRDSNIATASHAQAAIGFADYLCAESCTITAATTPGQGRAFHFLPVHYLSIIRKSRIVPRTRQAMDHYDQDIKSGRLATSNINFITGTSSTGDIEMVLVVGVHGPLEMTYLVVTDL</sequence>
<dbReference type="AlphaFoldDB" id="A0A086BNG5"/>
<dbReference type="STRING" id="1341695.BBOMB_1327"/>
<dbReference type="InterPro" id="IPR037171">
    <property type="entry name" value="NagB/RpiA_transferase-like"/>
</dbReference>
<dbReference type="Gene3D" id="3.40.50.10420">
    <property type="entry name" value="NagB/RpiA/CoA transferase-like"/>
    <property type="match status" value="1"/>
</dbReference>
<proteinExistence type="predicted"/>
<feature type="domain" description="LUD" evidence="1">
    <location>
        <begin position="98"/>
        <end position="230"/>
    </location>
</feature>
<organism evidence="2 3">
    <name type="scientific">Bifidobacterium bombi DSM 19703</name>
    <dbReference type="NCBI Taxonomy" id="1341695"/>
    <lineage>
        <taxon>Bacteria</taxon>
        <taxon>Bacillati</taxon>
        <taxon>Actinomycetota</taxon>
        <taxon>Actinomycetes</taxon>
        <taxon>Bifidobacteriales</taxon>
        <taxon>Bifidobacteriaceae</taxon>
        <taxon>Bifidobacterium</taxon>
    </lineage>
</organism>
<dbReference type="PANTHER" id="PTHR43682">
    <property type="entry name" value="LACTATE UTILIZATION PROTEIN C"/>
    <property type="match status" value="1"/>
</dbReference>
<dbReference type="InterPro" id="IPR003741">
    <property type="entry name" value="LUD_dom"/>
</dbReference>
<dbReference type="OrthoDB" id="9794187at2"/>
<dbReference type="eggNOG" id="COG1556">
    <property type="taxonomic scope" value="Bacteria"/>
</dbReference>
<dbReference type="InterPro" id="IPR024185">
    <property type="entry name" value="FTHF_cligase-like_sf"/>
</dbReference>
<dbReference type="Pfam" id="PF02589">
    <property type="entry name" value="LUD_dom"/>
    <property type="match status" value="1"/>
</dbReference>